<gene>
    <name evidence="3" type="ORF">Ahy_A09g042050</name>
</gene>
<comment type="caution">
    <text evidence="3">The sequence shown here is derived from an EMBL/GenBank/DDBJ whole genome shotgun (WGS) entry which is preliminary data.</text>
</comment>
<dbReference type="PANTHER" id="PTHR36715:SF1">
    <property type="entry name" value="PROTEIN, PUTATIVE-RELATED"/>
    <property type="match status" value="1"/>
</dbReference>
<reference evidence="3 4" key="1">
    <citation type="submission" date="2019-01" db="EMBL/GenBank/DDBJ databases">
        <title>Sequencing of cultivated peanut Arachis hypogaea provides insights into genome evolution and oil improvement.</title>
        <authorList>
            <person name="Chen X."/>
        </authorList>
    </citation>
    <scope>NUCLEOTIDE SEQUENCE [LARGE SCALE GENOMIC DNA]</scope>
    <source>
        <strain evidence="4">cv. Fuhuasheng</strain>
        <tissue evidence="3">Leaves</tissue>
    </source>
</reference>
<dbReference type="Proteomes" id="UP000289738">
    <property type="component" value="Chromosome A09"/>
</dbReference>
<keyword evidence="2" id="KW-0812">Transmembrane</keyword>
<evidence type="ECO:0000313" key="4">
    <source>
        <dbReference type="Proteomes" id="UP000289738"/>
    </source>
</evidence>
<feature type="region of interest" description="Disordered" evidence="1">
    <location>
        <begin position="81"/>
        <end position="104"/>
    </location>
</feature>
<accession>A0A445BEL6</accession>
<dbReference type="PANTHER" id="PTHR36715">
    <property type="entry name" value="BNAANNG41370D PROTEIN"/>
    <property type="match status" value="1"/>
</dbReference>
<organism evidence="3 4">
    <name type="scientific">Arachis hypogaea</name>
    <name type="common">Peanut</name>
    <dbReference type="NCBI Taxonomy" id="3818"/>
    <lineage>
        <taxon>Eukaryota</taxon>
        <taxon>Viridiplantae</taxon>
        <taxon>Streptophyta</taxon>
        <taxon>Embryophyta</taxon>
        <taxon>Tracheophyta</taxon>
        <taxon>Spermatophyta</taxon>
        <taxon>Magnoliopsida</taxon>
        <taxon>eudicotyledons</taxon>
        <taxon>Gunneridae</taxon>
        <taxon>Pentapetalae</taxon>
        <taxon>rosids</taxon>
        <taxon>fabids</taxon>
        <taxon>Fabales</taxon>
        <taxon>Fabaceae</taxon>
        <taxon>Papilionoideae</taxon>
        <taxon>50 kb inversion clade</taxon>
        <taxon>dalbergioids sensu lato</taxon>
        <taxon>Dalbergieae</taxon>
        <taxon>Pterocarpus clade</taxon>
        <taxon>Arachis</taxon>
    </lineage>
</organism>
<sequence>MQLPSIHNNLETAIISLQKKNPNYVFTNSIYSFCKWGVLVIAFLATFRTITNILIIRFSQTAPALSSIYDDDDFSDIDEDDVVSVSSSNSDPEDESEDDTVKHRDGEYFRVRGSSNDDGGFLRRRSIGDLFSLAEIANSKSVVKLWDTIGLGLRLGFDNSDCSDDESVYDHNEEPGICSVASGNPPAPVMSCASASPAVVVLGGESASGNLAVRLWDSRIRKRSPAVVAEWGPTSDGVEKAYVRDDGRYVLRVGDIRNVKLPLANVKASYIDNTWWPNSFHLLLPPI</sequence>
<evidence type="ECO:0000256" key="1">
    <source>
        <dbReference type="SAM" id="MobiDB-lite"/>
    </source>
</evidence>
<keyword evidence="4" id="KW-1185">Reference proteome</keyword>
<dbReference type="OrthoDB" id="1662399at2759"/>
<evidence type="ECO:0000313" key="3">
    <source>
        <dbReference type="EMBL" id="RYR37118.1"/>
    </source>
</evidence>
<keyword evidence="2" id="KW-1133">Transmembrane helix</keyword>
<proteinExistence type="predicted"/>
<feature type="transmembrane region" description="Helical" evidence="2">
    <location>
        <begin position="30"/>
        <end position="50"/>
    </location>
</feature>
<keyword evidence="2" id="KW-0472">Membrane</keyword>
<protein>
    <submittedName>
        <fullName evidence="3">Uncharacterized protein</fullName>
    </submittedName>
</protein>
<evidence type="ECO:0000256" key="2">
    <source>
        <dbReference type="SAM" id="Phobius"/>
    </source>
</evidence>
<name>A0A445BEL6_ARAHY</name>
<dbReference type="AlphaFoldDB" id="A0A445BEL6"/>
<dbReference type="EMBL" id="SDMP01000009">
    <property type="protein sequence ID" value="RYR37118.1"/>
    <property type="molecule type" value="Genomic_DNA"/>
</dbReference>